<feature type="compositionally biased region" description="Low complexity" evidence="1">
    <location>
        <begin position="41"/>
        <end position="53"/>
    </location>
</feature>
<dbReference type="AlphaFoldDB" id="A0A0D9XGW6"/>
<sequence>MEKGKKRTLRRPSPLLLEPSGSRLPIVPKWPLPSPPPPGPAAAGRSSPAPVAAPPLLSKYDPCKSDRVLVRLKQIPEKWLLNASFVERTSTEEKHKKTIHGGVGSSIPEHRHPSMMQTQNKLLDLNLLPHNDSLRSIGDNALVPADTYSDKEKNTDNGVLADTNSDKDKADNGGVLADTIQTRRRRLTMVVFRCRTQTSTLHSTASTLLVAALFSTRDG</sequence>
<reference evidence="2" key="3">
    <citation type="submission" date="2015-04" db="UniProtKB">
        <authorList>
            <consortium name="EnsemblPlants"/>
        </authorList>
    </citation>
    <scope>IDENTIFICATION</scope>
</reference>
<dbReference type="Gramene" id="LPERR09G15850.1">
    <property type="protein sequence ID" value="LPERR09G15850.1"/>
    <property type="gene ID" value="LPERR09G15850"/>
</dbReference>
<feature type="compositionally biased region" description="Low complexity" evidence="1">
    <location>
        <begin position="11"/>
        <end position="27"/>
    </location>
</feature>
<keyword evidence="3" id="KW-1185">Reference proteome</keyword>
<dbReference type="Proteomes" id="UP000032180">
    <property type="component" value="Chromosome 9"/>
</dbReference>
<name>A0A0D9XGW6_9ORYZ</name>
<evidence type="ECO:0000313" key="3">
    <source>
        <dbReference type="Proteomes" id="UP000032180"/>
    </source>
</evidence>
<evidence type="ECO:0000313" key="2">
    <source>
        <dbReference type="EnsemblPlants" id="LPERR09G15850.1"/>
    </source>
</evidence>
<evidence type="ECO:0000256" key="1">
    <source>
        <dbReference type="SAM" id="MobiDB-lite"/>
    </source>
</evidence>
<dbReference type="EnsemblPlants" id="LPERR09G15850.1">
    <property type="protein sequence ID" value="LPERR09G15850.1"/>
    <property type="gene ID" value="LPERR09G15850"/>
</dbReference>
<feature type="compositionally biased region" description="Pro residues" evidence="1">
    <location>
        <begin position="28"/>
        <end position="40"/>
    </location>
</feature>
<feature type="region of interest" description="Disordered" evidence="1">
    <location>
        <begin position="148"/>
        <end position="175"/>
    </location>
</feature>
<feature type="compositionally biased region" description="Basic residues" evidence="1">
    <location>
        <begin position="1"/>
        <end position="10"/>
    </location>
</feature>
<feature type="region of interest" description="Disordered" evidence="1">
    <location>
        <begin position="1"/>
        <end position="53"/>
    </location>
</feature>
<organism evidence="2 3">
    <name type="scientific">Leersia perrieri</name>
    <dbReference type="NCBI Taxonomy" id="77586"/>
    <lineage>
        <taxon>Eukaryota</taxon>
        <taxon>Viridiplantae</taxon>
        <taxon>Streptophyta</taxon>
        <taxon>Embryophyta</taxon>
        <taxon>Tracheophyta</taxon>
        <taxon>Spermatophyta</taxon>
        <taxon>Magnoliopsida</taxon>
        <taxon>Liliopsida</taxon>
        <taxon>Poales</taxon>
        <taxon>Poaceae</taxon>
        <taxon>BOP clade</taxon>
        <taxon>Oryzoideae</taxon>
        <taxon>Oryzeae</taxon>
        <taxon>Oryzinae</taxon>
        <taxon>Leersia</taxon>
    </lineage>
</organism>
<accession>A0A0D9XGW6</accession>
<feature type="region of interest" description="Disordered" evidence="1">
    <location>
        <begin position="92"/>
        <end position="111"/>
    </location>
</feature>
<dbReference type="HOGENOM" id="CLU_1263178_0_0_1"/>
<protein>
    <submittedName>
        <fullName evidence="2">Uncharacterized protein</fullName>
    </submittedName>
</protein>
<reference evidence="2 3" key="1">
    <citation type="submission" date="2012-08" db="EMBL/GenBank/DDBJ databases">
        <title>Oryza genome evolution.</title>
        <authorList>
            <person name="Wing R.A."/>
        </authorList>
    </citation>
    <scope>NUCLEOTIDE SEQUENCE</scope>
</reference>
<reference evidence="3" key="2">
    <citation type="submission" date="2013-12" db="EMBL/GenBank/DDBJ databases">
        <authorList>
            <person name="Yu Y."/>
            <person name="Lee S."/>
            <person name="de Baynast K."/>
            <person name="Wissotski M."/>
            <person name="Liu L."/>
            <person name="Talag J."/>
            <person name="Goicoechea J."/>
            <person name="Angelova A."/>
            <person name="Jetty R."/>
            <person name="Kudrna D."/>
            <person name="Golser W."/>
            <person name="Rivera L."/>
            <person name="Zhang J."/>
            <person name="Wing R."/>
        </authorList>
    </citation>
    <scope>NUCLEOTIDE SEQUENCE</scope>
</reference>
<proteinExistence type="predicted"/>